<protein>
    <recommendedName>
        <fullName evidence="4">Mating alpha-pheromone PpgA</fullName>
    </recommendedName>
</protein>
<dbReference type="Proteomes" id="UP000637239">
    <property type="component" value="Chromosome 2"/>
</dbReference>
<reference evidence="2" key="1">
    <citation type="submission" date="2021-01" db="EMBL/GenBank/DDBJ databases">
        <authorList>
            <consortium name="Aspergillus chevalieri M1 genome sequencing consortium"/>
            <person name="Kazuki M."/>
            <person name="Futagami T."/>
        </authorList>
    </citation>
    <scope>NUCLEOTIDE SEQUENCE</scope>
    <source>
        <strain evidence="2">M1</strain>
    </source>
</reference>
<dbReference type="GeneID" id="66979335"/>
<organism evidence="2 3">
    <name type="scientific">Aspergillus chevalieri</name>
    <name type="common">Eurotium chevalieri</name>
    <dbReference type="NCBI Taxonomy" id="182096"/>
    <lineage>
        <taxon>Eukaryota</taxon>
        <taxon>Fungi</taxon>
        <taxon>Dikarya</taxon>
        <taxon>Ascomycota</taxon>
        <taxon>Pezizomycotina</taxon>
        <taxon>Eurotiomycetes</taxon>
        <taxon>Eurotiomycetidae</taxon>
        <taxon>Eurotiales</taxon>
        <taxon>Aspergillaceae</taxon>
        <taxon>Aspergillus</taxon>
        <taxon>Aspergillus subgen. Aspergillus</taxon>
    </lineage>
</organism>
<reference evidence="2" key="2">
    <citation type="submission" date="2021-02" db="EMBL/GenBank/DDBJ databases">
        <title>Aspergillus chevalieri M1 genome sequence.</title>
        <authorList>
            <person name="Kadooka C."/>
            <person name="Mori K."/>
            <person name="Futagami T."/>
        </authorList>
    </citation>
    <scope>NUCLEOTIDE SEQUENCE</scope>
    <source>
        <strain evidence="2">M1</strain>
    </source>
</reference>
<gene>
    <name evidence="2" type="ORF">ACHE_20434A</name>
</gene>
<evidence type="ECO:0000256" key="1">
    <source>
        <dbReference type="SAM" id="SignalP"/>
    </source>
</evidence>
<dbReference type="RefSeq" id="XP_043133498.1">
    <property type="nucleotide sequence ID" value="XM_043284736.1"/>
</dbReference>
<proteinExistence type="predicted"/>
<dbReference type="EMBL" id="AP024417">
    <property type="protein sequence ID" value="BCR84976.1"/>
    <property type="molecule type" value="Genomic_DNA"/>
</dbReference>
<keyword evidence="3" id="KW-1185">Reference proteome</keyword>
<dbReference type="KEGG" id="ache:ACHE_20434A"/>
<name>A0A7R7VHT0_ASPCH</name>
<feature type="signal peptide" evidence="1">
    <location>
        <begin position="1"/>
        <end position="19"/>
    </location>
</feature>
<evidence type="ECO:0000313" key="3">
    <source>
        <dbReference type="Proteomes" id="UP000637239"/>
    </source>
</evidence>
<accession>A0A7R7VHT0</accession>
<feature type="chain" id="PRO_5031403851" description="Mating alpha-pheromone PpgA" evidence="1">
    <location>
        <begin position="20"/>
        <end position="109"/>
    </location>
</feature>
<evidence type="ECO:0008006" key="4">
    <source>
        <dbReference type="Google" id="ProtNLM"/>
    </source>
</evidence>
<dbReference type="AlphaFoldDB" id="A0A7R7VHT0"/>
<evidence type="ECO:0000313" key="2">
    <source>
        <dbReference type="EMBL" id="BCR84976.1"/>
    </source>
</evidence>
<sequence length="109" mass="11281">MKFTLTALAAMIAATVVHAAAIPGDGDWCGLPGQHCGQMKRAVSGASEVKRSADALAEAIKEMPKLHIPGWCALPGQICSKFKRAVEAADDVKRSADALAEAAAALESH</sequence>
<keyword evidence="1" id="KW-0732">Signal</keyword>